<dbReference type="SUPFAM" id="SSF49265">
    <property type="entry name" value="Fibronectin type III"/>
    <property type="match status" value="3"/>
</dbReference>
<feature type="compositionally biased region" description="Basic and acidic residues" evidence="13">
    <location>
        <begin position="1163"/>
        <end position="1173"/>
    </location>
</feature>
<keyword evidence="11" id="KW-0325">Glycoprotein</keyword>
<evidence type="ECO:0000313" key="19">
    <source>
        <dbReference type="Proteomes" id="UP000327044"/>
    </source>
</evidence>
<dbReference type="Pfam" id="PF00041">
    <property type="entry name" value="fn3"/>
    <property type="match status" value="3"/>
</dbReference>
<accession>A0A5N4AUN9</accession>
<feature type="region of interest" description="Disordered" evidence="13">
    <location>
        <begin position="1163"/>
        <end position="1217"/>
    </location>
</feature>
<evidence type="ECO:0008006" key="20">
    <source>
        <dbReference type="Google" id="ProtNLM"/>
    </source>
</evidence>
<dbReference type="GO" id="GO:0007420">
    <property type="term" value="P:brain development"/>
    <property type="evidence" value="ECO:0007669"/>
    <property type="project" value="TreeGrafter"/>
</dbReference>
<evidence type="ECO:0000256" key="13">
    <source>
        <dbReference type="SAM" id="MobiDB-lite"/>
    </source>
</evidence>
<evidence type="ECO:0000256" key="2">
    <source>
        <dbReference type="ARBA" id="ARBA00004479"/>
    </source>
</evidence>
<feature type="signal peptide" evidence="15">
    <location>
        <begin position="1"/>
        <end position="18"/>
    </location>
</feature>
<dbReference type="InParanoid" id="A0A5N4AUN9"/>
<dbReference type="InterPro" id="IPR003961">
    <property type="entry name" value="FN3_dom"/>
</dbReference>
<sequence>MLIQVITFLLAILPIFYAREIPSPPRIVKQPPTDEVLFQVGSGDDENDKPFYIECEAIGEPAPKYRWIKNGKNFDWQTYDDRISQQSGRGTLSITKPANDDIGQYQCFAENEWGVATSNSVFMRRAELNSFKNTPPLPVTGNEGEPFKLTCQPPDGWPKPKVYWMIQYTADGFKSINNSRMTLDPEGNLWFSNLTREDASDNFMYACAASSATKLVYKLGNRVLLNVLASGISPSSNKHTPVLQYVTRKNEVALRGKSVELFCIFGGTPLPQTVWSKNGKHIQSSDRITQGNYGKSLVIKLVDFDDEGAYTCEVSNGVGEAKSYSINLEVLAVPYFTEEPEFITAADDETVEFRCAASGVPEPQIKWIHNGKPIAEAPPNPRRRVGPNSIIIERVSKKDTGNYGCNATNSLGYIYKDVYINVLALAPEISEATKELEAVDGKDVNMTCKVYGAPKPEVKWIHNGKALTGGRYKVLDSGDLHISNVQFEDSGDYLCYAENKFGKANATCKFIVRGHTEIRDGPEDYEVKSKLPATFRCNPKHDNNLKLEIIWLRNGQQIDSDAQPRFVKSSDFSLTITQTRELDSGNYTCVARTRLDQAEASAILIVQEVPNQPQMKGIICNAKDATINWMPMGDNRAPILRYIIKYNTSFTPNKWDEMNSKIPPGDMSYNVPMSPWANYTFQVIAVNKIGQSKPSDHSGVCTTSAELPHRNPDNVEGKGDRPDNLIISWTPMPQIEHNAPRFHYKVYWKEDIREKEFQTRDIMDWQQDHTVIENTPPFTQYRVKVLAMNEMGASNVAAKEVIGYSGEDQPTMAPDKFSLIKVQSPTAALLSWNPVPLSSVRGHFRGYKIKTWTENRFGHREIQVQGDATKALVNNFVPFSKNYAQVYVYNDKYNGPPSETLSFDMPEGVPGPISSLQAYQLGSSAFYLEWKKPEQPNGILRGYNIYYETVEETAVGKLTPRHEQITDPDQLRAKLGGLHPSVKYRLYVSALTNAGESSKYFIERETKPIGTTWPSVPDFTCQRIPTNDNSASIKVTWLPNFKGKPGSYFFVKYKKKGDSDYISTSPEENNDYLMVQGLQQDQTYEFILVAADGTNYTPSQPQEIDTYGTGPIIQHHENVATAGWFIGMMLAIAFLLLVLILVCIVKRNRGGKYAVHEREQANGRRDYPDEGGFHEYSQPLDNKSHGRASMSSEPKVGPESDTDSMAEYGEGDTGRFTEDGSFIGQYVPSNMKQLSSTPTTGGSRTNATATYV</sequence>
<evidence type="ECO:0000256" key="15">
    <source>
        <dbReference type="SAM" id="SignalP"/>
    </source>
</evidence>
<feature type="domain" description="Fibronectin type-III" evidence="17">
    <location>
        <begin position="912"/>
        <end position="1015"/>
    </location>
</feature>
<dbReference type="GO" id="GO:0007411">
    <property type="term" value="P:axon guidance"/>
    <property type="evidence" value="ECO:0007669"/>
    <property type="project" value="TreeGrafter"/>
</dbReference>
<dbReference type="InterPro" id="IPR013151">
    <property type="entry name" value="Immunoglobulin_dom"/>
</dbReference>
<gene>
    <name evidence="18" type="ORF">PPYR_05446</name>
</gene>
<feature type="domain" description="Fibronectin type-III" evidence="17">
    <location>
        <begin position="609"/>
        <end position="706"/>
    </location>
</feature>
<keyword evidence="10" id="KW-1015">Disulfide bond</keyword>
<dbReference type="FunFam" id="2.60.40.10:FF:000032">
    <property type="entry name" value="palladin isoform X1"/>
    <property type="match status" value="1"/>
</dbReference>
<dbReference type="SUPFAM" id="SSF48726">
    <property type="entry name" value="Immunoglobulin"/>
    <property type="match status" value="6"/>
</dbReference>
<protein>
    <recommendedName>
        <fullName evidence="20">Neuroglian</fullName>
    </recommendedName>
</protein>
<dbReference type="PROSITE" id="PS50835">
    <property type="entry name" value="IG_LIKE"/>
    <property type="match status" value="6"/>
</dbReference>
<dbReference type="CDD" id="cd00096">
    <property type="entry name" value="Ig"/>
    <property type="match status" value="1"/>
</dbReference>
<dbReference type="Pfam" id="PF13927">
    <property type="entry name" value="Ig_3"/>
    <property type="match status" value="1"/>
</dbReference>
<dbReference type="EMBL" id="VVIM01000003">
    <property type="protein sequence ID" value="KAB0801092.1"/>
    <property type="molecule type" value="Genomic_DNA"/>
</dbReference>
<dbReference type="FunFam" id="2.60.40.10:FF:001687">
    <property type="entry name" value="Neuroglian, isoform E"/>
    <property type="match status" value="1"/>
</dbReference>
<evidence type="ECO:0000256" key="12">
    <source>
        <dbReference type="ARBA" id="ARBA00023319"/>
    </source>
</evidence>
<dbReference type="InterPro" id="IPR013098">
    <property type="entry name" value="Ig_I-set"/>
</dbReference>
<dbReference type="Pfam" id="PF00047">
    <property type="entry name" value="ig"/>
    <property type="match status" value="1"/>
</dbReference>
<evidence type="ECO:0000256" key="9">
    <source>
        <dbReference type="ARBA" id="ARBA00023136"/>
    </source>
</evidence>
<dbReference type="SMART" id="SM00060">
    <property type="entry name" value="FN3"/>
    <property type="match status" value="5"/>
</dbReference>
<keyword evidence="5 15" id="KW-0732">Signal</keyword>
<evidence type="ECO:0000256" key="3">
    <source>
        <dbReference type="ARBA" id="ARBA00022475"/>
    </source>
</evidence>
<dbReference type="OrthoDB" id="6244967at2759"/>
<organism evidence="18 19">
    <name type="scientific">Photinus pyralis</name>
    <name type="common">Common eastern firefly</name>
    <name type="synonym">Lampyris pyralis</name>
    <dbReference type="NCBI Taxonomy" id="7054"/>
    <lineage>
        <taxon>Eukaryota</taxon>
        <taxon>Metazoa</taxon>
        <taxon>Ecdysozoa</taxon>
        <taxon>Arthropoda</taxon>
        <taxon>Hexapoda</taxon>
        <taxon>Insecta</taxon>
        <taxon>Pterygota</taxon>
        <taxon>Neoptera</taxon>
        <taxon>Endopterygota</taxon>
        <taxon>Coleoptera</taxon>
        <taxon>Polyphaga</taxon>
        <taxon>Elateriformia</taxon>
        <taxon>Elateroidea</taxon>
        <taxon>Lampyridae</taxon>
        <taxon>Lampyrinae</taxon>
        <taxon>Photinus</taxon>
    </lineage>
</organism>
<dbReference type="GO" id="GO:0030424">
    <property type="term" value="C:axon"/>
    <property type="evidence" value="ECO:0007669"/>
    <property type="project" value="TreeGrafter"/>
</dbReference>
<feature type="transmembrane region" description="Helical" evidence="14">
    <location>
        <begin position="1122"/>
        <end position="1145"/>
    </location>
</feature>
<dbReference type="AlphaFoldDB" id="A0A5N4AUN9"/>
<dbReference type="Proteomes" id="UP000327044">
    <property type="component" value="Unassembled WGS sequence"/>
</dbReference>
<feature type="region of interest" description="Disordered" evidence="13">
    <location>
        <begin position="1231"/>
        <end position="1252"/>
    </location>
</feature>
<dbReference type="Gene3D" id="2.60.40.10">
    <property type="entry name" value="Immunoglobulins"/>
    <property type="match status" value="11"/>
</dbReference>
<proteinExistence type="predicted"/>
<evidence type="ECO:0000256" key="14">
    <source>
        <dbReference type="SAM" id="Phobius"/>
    </source>
</evidence>
<evidence type="ECO:0000256" key="4">
    <source>
        <dbReference type="ARBA" id="ARBA00022692"/>
    </source>
</evidence>
<dbReference type="GO" id="GO:0005886">
    <property type="term" value="C:plasma membrane"/>
    <property type="evidence" value="ECO:0007669"/>
    <property type="project" value="UniProtKB-SubCell"/>
</dbReference>
<keyword evidence="6" id="KW-0677">Repeat</keyword>
<dbReference type="FunFam" id="2.60.40.10:FF:000004">
    <property type="entry name" value="DCC isoform 1"/>
    <property type="match status" value="1"/>
</dbReference>
<evidence type="ECO:0000256" key="1">
    <source>
        <dbReference type="ARBA" id="ARBA00004236"/>
    </source>
</evidence>
<feature type="domain" description="Ig-like" evidence="16">
    <location>
        <begin position="334"/>
        <end position="421"/>
    </location>
</feature>
<evidence type="ECO:0000256" key="10">
    <source>
        <dbReference type="ARBA" id="ARBA00023157"/>
    </source>
</evidence>
<dbReference type="FunFam" id="2.60.40.10:FF:000005">
    <property type="entry name" value="Neuronal cell adhesion molecule"/>
    <property type="match status" value="1"/>
</dbReference>
<keyword evidence="19" id="KW-1185">Reference proteome</keyword>
<dbReference type="Pfam" id="PF13882">
    <property type="entry name" value="Bravo_FIGEY"/>
    <property type="match status" value="1"/>
</dbReference>
<feature type="domain" description="Ig-like" evidence="16">
    <location>
        <begin position="516"/>
        <end position="601"/>
    </location>
</feature>
<dbReference type="PANTHER" id="PTHR44170:SF6">
    <property type="entry name" value="CONTACTIN"/>
    <property type="match status" value="1"/>
</dbReference>
<reference evidence="18 19" key="1">
    <citation type="journal article" date="2018" name="Elife">
        <title>Firefly genomes illuminate parallel origins of bioluminescence in beetles.</title>
        <authorList>
            <person name="Fallon T.R."/>
            <person name="Lower S.E."/>
            <person name="Chang C.H."/>
            <person name="Bessho-Uehara M."/>
            <person name="Martin G.J."/>
            <person name="Bewick A.J."/>
            <person name="Behringer M."/>
            <person name="Debat H.J."/>
            <person name="Wong I."/>
            <person name="Day J.C."/>
            <person name="Suvorov A."/>
            <person name="Silva C.J."/>
            <person name="Stanger-Hall K.F."/>
            <person name="Hall D.W."/>
            <person name="Schmitz R.J."/>
            <person name="Nelson D.R."/>
            <person name="Lewis S.M."/>
            <person name="Shigenobu S."/>
            <person name="Bybee S.M."/>
            <person name="Larracuente A.M."/>
            <person name="Oba Y."/>
            <person name="Weng J.K."/>
        </authorList>
    </citation>
    <scope>NUCLEOTIDE SEQUENCE [LARGE SCALE GENOMIC DNA]</scope>
    <source>
        <strain evidence="18">1611_PpyrPB1</strain>
        <tissue evidence="18">Whole body</tissue>
    </source>
</reference>
<keyword evidence="3" id="KW-1003">Cell membrane</keyword>
<dbReference type="FunCoup" id="A0A5N4AUN9">
    <property type="interactions" value="395"/>
</dbReference>
<evidence type="ECO:0000256" key="11">
    <source>
        <dbReference type="ARBA" id="ARBA00023180"/>
    </source>
</evidence>
<dbReference type="FunFam" id="2.60.40.10:FF:001928">
    <property type="entry name" value="neuroglian isoform X2"/>
    <property type="match status" value="1"/>
</dbReference>
<evidence type="ECO:0000256" key="5">
    <source>
        <dbReference type="ARBA" id="ARBA00022729"/>
    </source>
</evidence>
<feature type="region of interest" description="Disordered" evidence="13">
    <location>
        <begin position="695"/>
        <end position="720"/>
    </location>
</feature>
<keyword evidence="7" id="KW-0130">Cell adhesion</keyword>
<dbReference type="SMART" id="SM00409">
    <property type="entry name" value="IG"/>
    <property type="match status" value="6"/>
</dbReference>
<dbReference type="InterPro" id="IPR007110">
    <property type="entry name" value="Ig-like_dom"/>
</dbReference>
<comment type="subcellular location">
    <subcellularLocation>
        <location evidence="1">Cell membrane</location>
    </subcellularLocation>
    <subcellularLocation>
        <location evidence="2">Membrane</location>
        <topology evidence="2">Single-pass type I membrane protein</topology>
    </subcellularLocation>
</comment>
<dbReference type="InterPro" id="IPR036179">
    <property type="entry name" value="Ig-like_dom_sf"/>
</dbReference>
<dbReference type="PANTHER" id="PTHR44170">
    <property type="entry name" value="PROTEIN SIDEKICK"/>
    <property type="match status" value="1"/>
</dbReference>
<dbReference type="SMART" id="SM00408">
    <property type="entry name" value="IGc2"/>
    <property type="match status" value="6"/>
</dbReference>
<dbReference type="FunFam" id="2.60.40.10:FF:001718">
    <property type="entry name" value="Neuroglian, isoform D"/>
    <property type="match status" value="1"/>
</dbReference>
<dbReference type="InterPro" id="IPR003598">
    <property type="entry name" value="Ig_sub2"/>
</dbReference>
<evidence type="ECO:0000256" key="8">
    <source>
        <dbReference type="ARBA" id="ARBA00022989"/>
    </source>
</evidence>
<dbReference type="GO" id="GO:0098632">
    <property type="term" value="F:cell-cell adhesion mediator activity"/>
    <property type="evidence" value="ECO:0007669"/>
    <property type="project" value="TreeGrafter"/>
</dbReference>
<dbReference type="PROSITE" id="PS50853">
    <property type="entry name" value="FN3"/>
    <property type="match status" value="4"/>
</dbReference>
<evidence type="ECO:0000256" key="6">
    <source>
        <dbReference type="ARBA" id="ARBA00022737"/>
    </source>
</evidence>
<dbReference type="InterPro" id="IPR036116">
    <property type="entry name" value="FN3_sf"/>
</dbReference>
<dbReference type="Pfam" id="PF07679">
    <property type="entry name" value="I-set"/>
    <property type="match status" value="3"/>
</dbReference>
<feature type="domain" description="Fibronectin type-III" evidence="17">
    <location>
        <begin position="708"/>
        <end position="808"/>
    </location>
</feature>
<comment type="caution">
    <text evidence="18">The sequence shown here is derived from an EMBL/GenBank/DDBJ whole genome shotgun (WGS) entry which is preliminary data.</text>
</comment>
<evidence type="ECO:0000256" key="7">
    <source>
        <dbReference type="ARBA" id="ARBA00022889"/>
    </source>
</evidence>
<dbReference type="FunFam" id="2.60.40.10:FF:000035">
    <property type="entry name" value="Contactin 1"/>
    <property type="match status" value="1"/>
</dbReference>
<feature type="domain" description="Ig-like" evidence="16">
    <location>
        <begin position="25"/>
        <end position="129"/>
    </location>
</feature>
<feature type="domain" description="Fibronectin type-III" evidence="17">
    <location>
        <begin position="813"/>
        <end position="908"/>
    </location>
</feature>
<feature type="domain" description="Ig-like" evidence="16">
    <location>
        <begin position="427"/>
        <end position="507"/>
    </location>
</feature>
<keyword evidence="8 14" id="KW-1133">Transmembrane helix</keyword>
<dbReference type="FunFam" id="2.60.40.10:FF:000028">
    <property type="entry name" value="Neuronal cell adhesion molecule"/>
    <property type="match status" value="1"/>
</dbReference>
<evidence type="ECO:0000259" key="16">
    <source>
        <dbReference type="PROSITE" id="PS50835"/>
    </source>
</evidence>
<dbReference type="InterPro" id="IPR003599">
    <property type="entry name" value="Ig_sub"/>
</dbReference>
<feature type="chain" id="PRO_5024307826" description="Neuroglian" evidence="15">
    <location>
        <begin position="19"/>
        <end position="1252"/>
    </location>
</feature>
<keyword evidence="4 14" id="KW-0812">Transmembrane</keyword>
<evidence type="ECO:0000259" key="17">
    <source>
        <dbReference type="PROSITE" id="PS50853"/>
    </source>
</evidence>
<evidence type="ECO:0000313" key="18">
    <source>
        <dbReference type="EMBL" id="KAB0801092.1"/>
    </source>
</evidence>
<feature type="domain" description="Ig-like" evidence="16">
    <location>
        <begin position="241"/>
        <end position="325"/>
    </location>
</feature>
<keyword evidence="9 14" id="KW-0472">Membrane</keyword>
<dbReference type="InterPro" id="IPR013783">
    <property type="entry name" value="Ig-like_fold"/>
</dbReference>
<feature type="compositionally biased region" description="Basic and acidic residues" evidence="13">
    <location>
        <begin position="707"/>
        <end position="720"/>
    </location>
</feature>
<feature type="domain" description="Ig-like" evidence="16">
    <location>
        <begin position="143"/>
        <end position="217"/>
    </location>
</feature>
<dbReference type="CDD" id="cd00063">
    <property type="entry name" value="FN3"/>
    <property type="match status" value="5"/>
</dbReference>
<keyword evidence="12" id="KW-0393">Immunoglobulin domain</keyword>
<dbReference type="InterPro" id="IPR026966">
    <property type="entry name" value="Neurofascin/L1/NrCAM_C"/>
</dbReference>
<name>A0A5N4AUN9_PHOPY</name>